<dbReference type="PANTHER" id="PTHR21181:SF7">
    <property type="entry name" value="ER MEMBRANE PROTEIN COMPLEX SUBUNIT 5"/>
    <property type="match status" value="1"/>
</dbReference>
<evidence type="ECO:0000313" key="3">
    <source>
        <dbReference type="EMBL" id="CAD8447857.1"/>
    </source>
</evidence>
<keyword evidence="2" id="KW-0472">Membrane</keyword>
<reference evidence="3" key="1">
    <citation type="submission" date="2021-01" db="EMBL/GenBank/DDBJ databases">
        <authorList>
            <person name="Corre E."/>
            <person name="Pelletier E."/>
            <person name="Niang G."/>
            <person name="Scheremetjew M."/>
            <person name="Finn R."/>
            <person name="Kale V."/>
            <person name="Holt S."/>
            <person name="Cochrane G."/>
            <person name="Meng A."/>
            <person name="Brown T."/>
            <person name="Cohen L."/>
        </authorList>
    </citation>
    <scope>NUCLEOTIDE SEQUENCE</scope>
    <source>
        <strain evidence="3">CCAC1681</strain>
    </source>
</reference>
<evidence type="ECO:0000256" key="1">
    <source>
        <dbReference type="ARBA" id="ARBA00004370"/>
    </source>
</evidence>
<protein>
    <recommendedName>
        <fullName evidence="4">Membrane magnesium transporter</fullName>
    </recommendedName>
</protein>
<dbReference type="GO" id="GO:0072546">
    <property type="term" value="C:EMC complex"/>
    <property type="evidence" value="ECO:0007669"/>
    <property type="project" value="TreeGrafter"/>
</dbReference>
<dbReference type="GO" id="GO:0005769">
    <property type="term" value="C:early endosome"/>
    <property type="evidence" value="ECO:0007669"/>
    <property type="project" value="TreeGrafter"/>
</dbReference>
<organism evidence="3">
    <name type="scientific">Micromonas pusilla</name>
    <name type="common">Picoplanktonic green alga</name>
    <name type="synonym">Chromulina pusilla</name>
    <dbReference type="NCBI Taxonomy" id="38833"/>
    <lineage>
        <taxon>Eukaryota</taxon>
        <taxon>Viridiplantae</taxon>
        <taxon>Chlorophyta</taxon>
        <taxon>Mamiellophyceae</taxon>
        <taxon>Mamiellales</taxon>
        <taxon>Mamiellaceae</taxon>
        <taxon>Micromonas</taxon>
    </lineage>
</organism>
<accession>A0A7S0GV82</accession>
<proteinExistence type="predicted"/>
<evidence type="ECO:0008006" key="4">
    <source>
        <dbReference type="Google" id="ProtNLM"/>
    </source>
</evidence>
<sequence length="103" mass="11177">MFDDGRVLCALGGFLVLAHACYAVISYRDELKIAGDEFEGVPVRVAVECAIGAAMCAWGALGFAGEFMPIAAQPRELPPDNLEKMGDFVTFNHRGTARRRTRA</sequence>
<dbReference type="GO" id="GO:0022890">
    <property type="term" value="F:inorganic cation transmembrane transporter activity"/>
    <property type="evidence" value="ECO:0007669"/>
    <property type="project" value="TreeGrafter"/>
</dbReference>
<dbReference type="EMBL" id="HBEN01012382">
    <property type="protein sequence ID" value="CAD8447857.1"/>
    <property type="molecule type" value="Transcribed_RNA"/>
</dbReference>
<dbReference type="GO" id="GO:0005794">
    <property type="term" value="C:Golgi apparatus"/>
    <property type="evidence" value="ECO:0007669"/>
    <property type="project" value="TreeGrafter"/>
</dbReference>
<dbReference type="PANTHER" id="PTHR21181">
    <property type="match status" value="1"/>
</dbReference>
<dbReference type="AlphaFoldDB" id="A0A7S0GV82"/>
<comment type="subcellular location">
    <subcellularLocation>
        <location evidence="1">Membrane</location>
    </subcellularLocation>
</comment>
<dbReference type="GO" id="GO:0005886">
    <property type="term" value="C:plasma membrane"/>
    <property type="evidence" value="ECO:0007669"/>
    <property type="project" value="TreeGrafter"/>
</dbReference>
<evidence type="ECO:0000256" key="2">
    <source>
        <dbReference type="ARBA" id="ARBA00023136"/>
    </source>
</evidence>
<name>A0A7S0GV82_MICPS</name>
<gene>
    <name evidence="3" type="ORF">MSP1401_LOCUS10299</name>
</gene>